<dbReference type="InterPro" id="IPR007110">
    <property type="entry name" value="Ig-like_dom"/>
</dbReference>
<protein>
    <recommendedName>
        <fullName evidence="2">Ig-like domain-containing protein</fullName>
    </recommendedName>
</protein>
<dbReference type="PROSITE" id="PS50835">
    <property type="entry name" value="IG_LIKE"/>
    <property type="match status" value="2"/>
</dbReference>
<organism evidence="3 4">
    <name type="scientific">Mugilogobius chulae</name>
    <name type="common">yellowstripe goby</name>
    <dbReference type="NCBI Taxonomy" id="88201"/>
    <lineage>
        <taxon>Eukaryota</taxon>
        <taxon>Metazoa</taxon>
        <taxon>Chordata</taxon>
        <taxon>Craniata</taxon>
        <taxon>Vertebrata</taxon>
        <taxon>Euteleostomi</taxon>
        <taxon>Actinopterygii</taxon>
        <taxon>Neopterygii</taxon>
        <taxon>Teleostei</taxon>
        <taxon>Neoteleostei</taxon>
        <taxon>Acanthomorphata</taxon>
        <taxon>Gobiaria</taxon>
        <taxon>Gobiiformes</taxon>
        <taxon>Gobioidei</taxon>
        <taxon>Gobiidae</taxon>
        <taxon>Gobionellinae</taxon>
        <taxon>Mugilogobius</taxon>
    </lineage>
</organism>
<proteinExistence type="predicted"/>
<dbReference type="PANTHER" id="PTHR47633:SF15">
    <property type="entry name" value="IG-LIKE DOMAIN-CONTAINING PROTEIN"/>
    <property type="match status" value="1"/>
</dbReference>
<evidence type="ECO:0000313" key="4">
    <source>
        <dbReference type="Proteomes" id="UP001460270"/>
    </source>
</evidence>
<gene>
    <name evidence="3" type="ORF">WMY93_002267</name>
</gene>
<dbReference type="InterPro" id="IPR013783">
    <property type="entry name" value="Ig-like_fold"/>
</dbReference>
<dbReference type="SUPFAM" id="SSF48726">
    <property type="entry name" value="Immunoglobulin"/>
    <property type="match status" value="2"/>
</dbReference>
<keyword evidence="1" id="KW-0393">Immunoglobulin domain</keyword>
<feature type="domain" description="Ig-like" evidence="2">
    <location>
        <begin position="140"/>
        <end position="281"/>
    </location>
</feature>
<dbReference type="AlphaFoldDB" id="A0AAW0PZ59"/>
<dbReference type="InterPro" id="IPR036179">
    <property type="entry name" value="Ig-like_dom_sf"/>
</dbReference>
<keyword evidence="4" id="KW-1185">Reference proteome</keyword>
<sequence length="379" mass="42485">MYILFGKTKPVSFLTPLRDTSFSLGQPLALDCSFSGSQRIYVSWTKDDKPIWASYKYNVKTSASSCRLEVLNSDREEAQGKYSVTVSNSCSSVTPTLLSCVESQRESRKERYRTQKLLLHTTHTTRDAFVMCRVAKREAPHFVRKLENTTYRLGEALSLRVAFRASERVSVSWRKDGRPIWASYKYNVKTTDCSCVLEVLNADREEARGATAAKSATGTELTPATAINRDGTDSCHAHVTLGNTLTTRFNTLYHYNNTQTPNYSCEISNRDGSDACHAHVTLGNTLTTRFNALYHYNNTQTPNYSCEISNRDGSDSCHDHVTLARGSGDRGEKLPAPAVSSSALSGLHACYELPDESQHAAEREHVTQWTDFETYHLRQ</sequence>
<dbReference type="Proteomes" id="UP001460270">
    <property type="component" value="Unassembled WGS sequence"/>
</dbReference>
<evidence type="ECO:0000313" key="3">
    <source>
        <dbReference type="EMBL" id="KAK7938941.1"/>
    </source>
</evidence>
<dbReference type="Pfam" id="PF07679">
    <property type="entry name" value="I-set"/>
    <property type="match status" value="2"/>
</dbReference>
<comment type="caution">
    <text evidence="3">The sequence shown here is derived from an EMBL/GenBank/DDBJ whole genome shotgun (WGS) entry which is preliminary data.</text>
</comment>
<dbReference type="FunFam" id="2.60.40.10:FF:000107">
    <property type="entry name" value="Myosin, light chain kinase a"/>
    <property type="match status" value="1"/>
</dbReference>
<evidence type="ECO:0000259" key="2">
    <source>
        <dbReference type="PROSITE" id="PS50835"/>
    </source>
</evidence>
<dbReference type="EMBL" id="JBBPFD010000002">
    <property type="protein sequence ID" value="KAK7938941.1"/>
    <property type="molecule type" value="Genomic_DNA"/>
</dbReference>
<dbReference type="Gene3D" id="2.60.40.10">
    <property type="entry name" value="Immunoglobulins"/>
    <property type="match status" value="2"/>
</dbReference>
<dbReference type="PANTHER" id="PTHR47633">
    <property type="entry name" value="IMMUNOGLOBULIN"/>
    <property type="match status" value="1"/>
</dbReference>
<reference evidence="4" key="1">
    <citation type="submission" date="2024-04" db="EMBL/GenBank/DDBJ databases">
        <title>Salinicola lusitanus LLJ914,a marine bacterium isolated from the Okinawa Trough.</title>
        <authorList>
            <person name="Li J."/>
        </authorList>
    </citation>
    <scope>NUCLEOTIDE SEQUENCE [LARGE SCALE GENOMIC DNA]</scope>
</reference>
<name>A0AAW0PZ59_9GOBI</name>
<evidence type="ECO:0000256" key="1">
    <source>
        <dbReference type="ARBA" id="ARBA00023319"/>
    </source>
</evidence>
<feature type="domain" description="Ig-like" evidence="2">
    <location>
        <begin position="10"/>
        <end position="94"/>
    </location>
</feature>
<dbReference type="GO" id="GO:0055013">
    <property type="term" value="P:cardiac muscle cell development"/>
    <property type="evidence" value="ECO:0007669"/>
    <property type="project" value="UniProtKB-ARBA"/>
</dbReference>
<accession>A0AAW0PZ59</accession>
<dbReference type="InterPro" id="IPR013098">
    <property type="entry name" value="Ig_I-set"/>
</dbReference>
<dbReference type="GO" id="GO:0003007">
    <property type="term" value="P:heart morphogenesis"/>
    <property type="evidence" value="ECO:0007669"/>
    <property type="project" value="UniProtKB-ARBA"/>
</dbReference>